<gene>
    <name evidence="1" type="ORF">BLA39750_00072</name>
</gene>
<dbReference type="InterPro" id="IPR011990">
    <property type="entry name" value="TPR-like_helical_dom_sf"/>
</dbReference>
<dbReference type="Proteomes" id="UP000494110">
    <property type="component" value="Unassembled WGS sequence"/>
</dbReference>
<dbReference type="Gene3D" id="1.25.40.10">
    <property type="entry name" value="Tetratricopeptide repeat domain"/>
    <property type="match status" value="1"/>
</dbReference>
<evidence type="ECO:0000313" key="2">
    <source>
        <dbReference type="Proteomes" id="UP000494110"/>
    </source>
</evidence>
<dbReference type="InterPro" id="IPR009211">
    <property type="entry name" value="TagJ"/>
</dbReference>
<sequence length="284" mass="31412">MTRLTTTDTPSAQRVDGLPLVDRIARIEARIRSQPTTASHRWALFQLLCIVGEWSRAIQQLQVWAKLEPGQARTAQMYRDLIRAERWRAKVVEGRERPGFVVASPPWIDALLDGIRHAADGQVEQADTLRDAAFREASDIPLVAPPHGHAAWIADSDARFGPVCEVITAGHYRWVPFADLAAWRVSQPAQLVDLVWAPCTLTLVDGSLVHGFMPARYPGSETGSDAVRLGRETRWRDIGRTGVIALGQKTWTTDLGDFSLFELAHAEFGSRAAPAVIDADQAHD</sequence>
<dbReference type="AlphaFoldDB" id="A0A6P2TVB3"/>
<dbReference type="Pfam" id="PF07024">
    <property type="entry name" value="ImpE"/>
    <property type="match status" value="1"/>
</dbReference>
<name>A0A6P2TVB3_BURL3</name>
<dbReference type="RefSeq" id="WP_175010308.1">
    <property type="nucleotide sequence ID" value="NZ_CABVQN010000001.1"/>
</dbReference>
<evidence type="ECO:0000313" key="1">
    <source>
        <dbReference type="EMBL" id="VWC64789.1"/>
    </source>
</evidence>
<dbReference type="SUPFAM" id="SSF144059">
    <property type="entry name" value="ImpE-like"/>
    <property type="match status" value="1"/>
</dbReference>
<accession>A0A6P2TVB3</accession>
<proteinExistence type="predicted"/>
<dbReference type="PIRSF" id="PIRSF029288">
    <property type="entry name" value="SciE_ImpE"/>
    <property type="match status" value="1"/>
</dbReference>
<organism evidence="1 2">
    <name type="scientific">Burkholderia lata (strain ATCC 17760 / DSM 23089 / LMG 22485 / NCIMB 9086 / R18194 / 383)</name>
    <dbReference type="NCBI Taxonomy" id="482957"/>
    <lineage>
        <taxon>Bacteria</taxon>
        <taxon>Pseudomonadati</taxon>
        <taxon>Pseudomonadota</taxon>
        <taxon>Betaproteobacteria</taxon>
        <taxon>Burkholderiales</taxon>
        <taxon>Burkholderiaceae</taxon>
        <taxon>Burkholderia</taxon>
        <taxon>Burkholderia cepacia complex</taxon>
    </lineage>
</organism>
<reference evidence="1 2" key="1">
    <citation type="submission" date="2019-09" db="EMBL/GenBank/DDBJ databases">
        <authorList>
            <person name="Depoorter E."/>
        </authorList>
    </citation>
    <scope>NUCLEOTIDE SEQUENCE [LARGE SCALE GENOMIC DNA]</scope>
    <source>
        <strain evidence="1">R-39750</strain>
    </source>
</reference>
<protein>
    <submittedName>
        <fullName evidence="1">Virulence protein, SciE type</fullName>
    </submittedName>
</protein>
<dbReference type="EMBL" id="CABVQN010000001">
    <property type="protein sequence ID" value="VWC64789.1"/>
    <property type="molecule type" value="Genomic_DNA"/>
</dbReference>